<keyword evidence="4" id="KW-0949">S-adenosyl-L-methionine</keyword>
<dbReference type="AlphaFoldDB" id="A0A2V0P2M2"/>
<dbReference type="Proteomes" id="UP000247498">
    <property type="component" value="Unassembled WGS sequence"/>
</dbReference>
<dbReference type="InterPro" id="IPR029026">
    <property type="entry name" value="tRNA_m1G_MTases_N"/>
</dbReference>
<dbReference type="SUPFAM" id="SSF75217">
    <property type="entry name" value="alpha/beta knot"/>
    <property type="match status" value="1"/>
</dbReference>
<keyword evidence="8" id="KW-1185">Reference proteome</keyword>
<dbReference type="PANTHER" id="PTHR42786">
    <property type="entry name" value="TRNA/RRNA METHYLTRANSFERASE"/>
    <property type="match status" value="1"/>
</dbReference>
<dbReference type="PANTHER" id="PTHR42786:SF7">
    <property type="entry name" value="TRNA_RRNA METHYLTRANSFERASE SPOU TYPE DOMAIN-CONTAINING PROTEIN"/>
    <property type="match status" value="1"/>
</dbReference>
<comment type="caution">
    <text evidence="7">The sequence shown here is derived from an EMBL/GenBank/DDBJ whole genome shotgun (WGS) entry which is preliminary data.</text>
</comment>
<feature type="compositionally biased region" description="Low complexity" evidence="5">
    <location>
        <begin position="33"/>
        <end position="45"/>
    </location>
</feature>
<protein>
    <submittedName>
        <fullName evidence="7">RNA methyltransferase</fullName>
    </submittedName>
</protein>
<dbReference type="CDD" id="cd18093">
    <property type="entry name" value="SpoU-like_TrmJ"/>
    <property type="match status" value="1"/>
</dbReference>
<dbReference type="GO" id="GO:0002128">
    <property type="term" value="P:tRNA nucleoside ribose methylation"/>
    <property type="evidence" value="ECO:0007669"/>
    <property type="project" value="TreeGrafter"/>
</dbReference>
<evidence type="ECO:0000313" key="7">
    <source>
        <dbReference type="EMBL" id="GBF93829.1"/>
    </source>
</evidence>
<feature type="compositionally biased region" description="Low complexity" evidence="5">
    <location>
        <begin position="248"/>
        <end position="262"/>
    </location>
</feature>
<dbReference type="GO" id="GO:0005829">
    <property type="term" value="C:cytosol"/>
    <property type="evidence" value="ECO:0007669"/>
    <property type="project" value="TreeGrafter"/>
</dbReference>
<evidence type="ECO:0000313" key="8">
    <source>
        <dbReference type="Proteomes" id="UP000247498"/>
    </source>
</evidence>
<dbReference type="EMBL" id="BDRX01000045">
    <property type="protein sequence ID" value="GBF93829.1"/>
    <property type="molecule type" value="Genomic_DNA"/>
</dbReference>
<accession>A0A2V0P2M2</accession>
<dbReference type="Pfam" id="PF00588">
    <property type="entry name" value="SpoU_methylase"/>
    <property type="match status" value="1"/>
</dbReference>
<dbReference type="OrthoDB" id="241340at2759"/>
<proteinExistence type="inferred from homology"/>
<sequence>MHAGLSTWRVERAPPLAAARTPRAARWRGGRGRAAAPAGAAGVRAHQQGAPPPPPPPPPPAIILVSPIMGENIGAAARAMKNFGLADLRLVEPKDGWGPGSPAYALAKTMSVGAADVLDSARVFPSLAAAAADLTHLYAATARPRNLNKPFATARGLAGRYAELFAAGGPEEARPRAGIAFGRENAGLTNDEVALATSILVIDSDPAFPVLNLGQAVLICAYELAPALRGRAGARGGGDGGAGGGSDEGSSSEATGTGSSPVSGGGGSGGSGGEGGPGPITLLRKSGAAPDHPLNPAYPEGQYLTALTYRLL</sequence>
<feature type="region of interest" description="Disordered" evidence="5">
    <location>
        <begin position="234"/>
        <end position="299"/>
    </location>
</feature>
<dbReference type="Gene3D" id="3.40.1280.10">
    <property type="match status" value="1"/>
</dbReference>
<comment type="similarity">
    <text evidence="1">Belongs to the class IV-like SAM-binding methyltransferase superfamily. RNA methyltransferase TrmH family.</text>
</comment>
<name>A0A2V0P2M2_9CHLO</name>
<evidence type="ECO:0000256" key="1">
    <source>
        <dbReference type="ARBA" id="ARBA00007228"/>
    </source>
</evidence>
<dbReference type="GO" id="GO:0008173">
    <property type="term" value="F:RNA methyltransferase activity"/>
    <property type="evidence" value="ECO:0007669"/>
    <property type="project" value="InterPro"/>
</dbReference>
<evidence type="ECO:0000256" key="4">
    <source>
        <dbReference type="ARBA" id="ARBA00022691"/>
    </source>
</evidence>
<evidence type="ECO:0000256" key="5">
    <source>
        <dbReference type="SAM" id="MobiDB-lite"/>
    </source>
</evidence>
<dbReference type="InterPro" id="IPR001537">
    <property type="entry name" value="SpoU_MeTrfase"/>
</dbReference>
<dbReference type="InterPro" id="IPR029028">
    <property type="entry name" value="Alpha/beta_knot_MTases"/>
</dbReference>
<keyword evidence="3 7" id="KW-0808">Transferase</keyword>
<keyword evidence="2 7" id="KW-0489">Methyltransferase</keyword>
<gene>
    <name evidence="7" type="ORF">Rsub_06828</name>
</gene>
<dbReference type="GO" id="GO:0003723">
    <property type="term" value="F:RNA binding"/>
    <property type="evidence" value="ECO:0007669"/>
    <property type="project" value="InterPro"/>
</dbReference>
<evidence type="ECO:0000256" key="3">
    <source>
        <dbReference type="ARBA" id="ARBA00022679"/>
    </source>
</evidence>
<evidence type="ECO:0000259" key="6">
    <source>
        <dbReference type="Pfam" id="PF00588"/>
    </source>
</evidence>
<reference evidence="7 8" key="1">
    <citation type="journal article" date="2018" name="Sci. Rep.">
        <title>Raphidocelis subcapitata (=Pseudokirchneriella subcapitata) provides an insight into genome evolution and environmental adaptations in the Sphaeropleales.</title>
        <authorList>
            <person name="Suzuki S."/>
            <person name="Yamaguchi H."/>
            <person name="Nakajima N."/>
            <person name="Kawachi M."/>
        </authorList>
    </citation>
    <scope>NUCLEOTIDE SEQUENCE [LARGE SCALE GENOMIC DNA]</scope>
    <source>
        <strain evidence="7 8">NIES-35</strain>
    </source>
</reference>
<feature type="region of interest" description="Disordered" evidence="5">
    <location>
        <begin position="14"/>
        <end position="59"/>
    </location>
</feature>
<feature type="compositionally biased region" description="Gly residues" evidence="5">
    <location>
        <begin position="234"/>
        <end position="247"/>
    </location>
</feature>
<feature type="compositionally biased region" description="Pro residues" evidence="5">
    <location>
        <begin position="50"/>
        <end position="59"/>
    </location>
</feature>
<feature type="compositionally biased region" description="Gly residues" evidence="5">
    <location>
        <begin position="263"/>
        <end position="278"/>
    </location>
</feature>
<dbReference type="InterPro" id="IPR004384">
    <property type="entry name" value="RNA_MeTrfase_TrmJ/LasT"/>
</dbReference>
<evidence type="ECO:0000256" key="2">
    <source>
        <dbReference type="ARBA" id="ARBA00022603"/>
    </source>
</evidence>
<dbReference type="InParanoid" id="A0A2V0P2M2"/>
<organism evidence="7 8">
    <name type="scientific">Raphidocelis subcapitata</name>
    <dbReference type="NCBI Taxonomy" id="307507"/>
    <lineage>
        <taxon>Eukaryota</taxon>
        <taxon>Viridiplantae</taxon>
        <taxon>Chlorophyta</taxon>
        <taxon>core chlorophytes</taxon>
        <taxon>Chlorophyceae</taxon>
        <taxon>CS clade</taxon>
        <taxon>Sphaeropleales</taxon>
        <taxon>Selenastraceae</taxon>
        <taxon>Raphidocelis</taxon>
    </lineage>
</organism>
<feature type="domain" description="tRNA/rRNA methyltransferase SpoU type" evidence="6">
    <location>
        <begin position="61"/>
        <end position="222"/>
    </location>
</feature>